<keyword evidence="5" id="KW-0812">Transmembrane</keyword>
<dbReference type="eggNOG" id="COG2372">
    <property type="taxonomic scope" value="Bacteria"/>
</dbReference>
<gene>
    <name evidence="7" type="ORF">GOHSU_52_00010</name>
</gene>
<dbReference type="GO" id="GO:0006825">
    <property type="term" value="P:copper ion transport"/>
    <property type="evidence" value="ECO:0007669"/>
    <property type="project" value="InterPro"/>
</dbReference>
<dbReference type="Gene3D" id="2.60.40.1220">
    <property type="match status" value="1"/>
</dbReference>
<keyword evidence="4" id="KW-0186">Copper</keyword>
<sequence>MGTMIFPVHSSSIRSRLASSLGVIFALVLSALLAGAGVAAAHSAAVGSSPEDGATLDRSPGTVSVTFNEDLRPEYAILKVVGPDDHFWQQGEPTVEGRTISVPVGPLGPVGEYLVNFRVTSADGHPVQGQRRFTLTVAGDGTPGARADAADRENPAGDGGSLVWLWVVLGVVAVLVIAGGAAVALRRRES</sequence>
<evidence type="ECO:0000313" key="8">
    <source>
        <dbReference type="Proteomes" id="UP000053405"/>
    </source>
</evidence>
<protein>
    <submittedName>
        <fullName evidence="7">Putative copper resistance protein</fullName>
    </submittedName>
</protein>
<feature type="domain" description="CopC" evidence="6">
    <location>
        <begin position="42"/>
        <end position="135"/>
    </location>
</feature>
<name>L7LFF4_9ACTN</name>
<evidence type="ECO:0000256" key="1">
    <source>
        <dbReference type="ARBA" id="ARBA00004196"/>
    </source>
</evidence>
<dbReference type="GO" id="GO:0042597">
    <property type="term" value="C:periplasmic space"/>
    <property type="evidence" value="ECO:0007669"/>
    <property type="project" value="InterPro"/>
</dbReference>
<accession>L7LFF4</accession>
<keyword evidence="5" id="KW-1133">Transmembrane helix</keyword>
<reference evidence="7 8" key="1">
    <citation type="submission" date="2012-12" db="EMBL/GenBank/DDBJ databases">
        <title>Whole genome shotgun sequence of Gordonia hirsuta NBRC 16056.</title>
        <authorList>
            <person name="Isaki-Nakamura S."/>
            <person name="Hosoyama A."/>
            <person name="Tsuchikane K."/>
            <person name="Katsumata H."/>
            <person name="Baba S."/>
            <person name="Yamazaki S."/>
            <person name="Fujita N."/>
        </authorList>
    </citation>
    <scope>NUCLEOTIDE SEQUENCE [LARGE SCALE GENOMIC DNA]</scope>
    <source>
        <strain evidence="7 8">NBRC 16056</strain>
    </source>
</reference>
<organism evidence="7 8">
    <name type="scientific">Gordonia hirsuta DSM 44140 = NBRC 16056</name>
    <dbReference type="NCBI Taxonomy" id="1121927"/>
    <lineage>
        <taxon>Bacteria</taxon>
        <taxon>Bacillati</taxon>
        <taxon>Actinomycetota</taxon>
        <taxon>Actinomycetes</taxon>
        <taxon>Mycobacteriales</taxon>
        <taxon>Gordoniaceae</taxon>
        <taxon>Gordonia</taxon>
    </lineage>
</organism>
<evidence type="ECO:0000313" key="7">
    <source>
        <dbReference type="EMBL" id="GAC58793.1"/>
    </source>
</evidence>
<dbReference type="AlphaFoldDB" id="L7LFF4"/>
<dbReference type="PANTHER" id="PTHR34820">
    <property type="entry name" value="INNER MEMBRANE PROTEIN YEBZ"/>
    <property type="match status" value="1"/>
</dbReference>
<dbReference type="Proteomes" id="UP000053405">
    <property type="component" value="Unassembled WGS sequence"/>
</dbReference>
<keyword evidence="3" id="KW-0732">Signal</keyword>
<keyword evidence="5" id="KW-0472">Membrane</keyword>
<dbReference type="GO" id="GO:0005507">
    <property type="term" value="F:copper ion binding"/>
    <property type="evidence" value="ECO:0007669"/>
    <property type="project" value="InterPro"/>
</dbReference>
<dbReference type="SUPFAM" id="SSF81296">
    <property type="entry name" value="E set domains"/>
    <property type="match status" value="1"/>
</dbReference>
<evidence type="ECO:0000256" key="5">
    <source>
        <dbReference type="SAM" id="Phobius"/>
    </source>
</evidence>
<dbReference type="InterPro" id="IPR014755">
    <property type="entry name" value="Cu-Rt/internalin_Ig-like"/>
</dbReference>
<comment type="subcellular location">
    <subcellularLocation>
        <location evidence="1">Cell envelope</location>
    </subcellularLocation>
</comment>
<keyword evidence="8" id="KW-1185">Reference proteome</keyword>
<evidence type="ECO:0000256" key="3">
    <source>
        <dbReference type="ARBA" id="ARBA00022729"/>
    </source>
</evidence>
<feature type="transmembrane region" description="Helical" evidence="5">
    <location>
        <begin position="163"/>
        <end position="185"/>
    </location>
</feature>
<dbReference type="InterPro" id="IPR032694">
    <property type="entry name" value="CopC/D"/>
</dbReference>
<dbReference type="GO" id="GO:0046688">
    <property type="term" value="P:response to copper ion"/>
    <property type="evidence" value="ECO:0007669"/>
    <property type="project" value="InterPro"/>
</dbReference>
<comment type="caution">
    <text evidence="7">The sequence shown here is derived from an EMBL/GenBank/DDBJ whole genome shotgun (WGS) entry which is preliminary data.</text>
</comment>
<proteinExistence type="predicted"/>
<evidence type="ECO:0000259" key="6">
    <source>
        <dbReference type="Pfam" id="PF04234"/>
    </source>
</evidence>
<dbReference type="STRING" id="1121927.GOHSU_52_00010"/>
<keyword evidence="2" id="KW-0479">Metal-binding</keyword>
<dbReference type="InterPro" id="IPR014756">
    <property type="entry name" value="Ig_E-set"/>
</dbReference>
<dbReference type="GO" id="GO:0030313">
    <property type="term" value="C:cell envelope"/>
    <property type="evidence" value="ECO:0007669"/>
    <property type="project" value="UniProtKB-SubCell"/>
</dbReference>
<dbReference type="Pfam" id="PF04234">
    <property type="entry name" value="CopC"/>
    <property type="match status" value="1"/>
</dbReference>
<dbReference type="InterPro" id="IPR007348">
    <property type="entry name" value="CopC_dom"/>
</dbReference>
<evidence type="ECO:0000256" key="4">
    <source>
        <dbReference type="ARBA" id="ARBA00023008"/>
    </source>
</evidence>
<dbReference type="GO" id="GO:0005886">
    <property type="term" value="C:plasma membrane"/>
    <property type="evidence" value="ECO:0007669"/>
    <property type="project" value="TreeGrafter"/>
</dbReference>
<dbReference type="EMBL" id="BANT01000052">
    <property type="protein sequence ID" value="GAC58793.1"/>
    <property type="molecule type" value="Genomic_DNA"/>
</dbReference>
<dbReference type="PANTHER" id="PTHR34820:SF4">
    <property type="entry name" value="INNER MEMBRANE PROTEIN YEBZ"/>
    <property type="match status" value="1"/>
</dbReference>
<evidence type="ECO:0000256" key="2">
    <source>
        <dbReference type="ARBA" id="ARBA00022723"/>
    </source>
</evidence>